<accession>A0AAF0TYH8</accession>
<sequence>MISKDCELYAKFSKYEFWLRSVDFLFHIVSGEDIQVDPKKIENIGERIFIYCFARDDIDPKEGKANVVANDLSQLLMNSVAHIEDGKKELVHDVHRLAQLGVCLVDSNEGGVIVQNGSKLFLVFDVRAKQDLDLVMVNLKKSVFKKSIEALSKGVDGVFHYQGRFYVLHVGKIRNQILMKAQSSRYSIYPGATKMYRDL</sequence>
<organism evidence="1 2">
    <name type="scientific">Solanum verrucosum</name>
    <dbReference type="NCBI Taxonomy" id="315347"/>
    <lineage>
        <taxon>Eukaryota</taxon>
        <taxon>Viridiplantae</taxon>
        <taxon>Streptophyta</taxon>
        <taxon>Embryophyta</taxon>
        <taxon>Tracheophyta</taxon>
        <taxon>Spermatophyta</taxon>
        <taxon>Magnoliopsida</taxon>
        <taxon>eudicotyledons</taxon>
        <taxon>Gunneridae</taxon>
        <taxon>Pentapetalae</taxon>
        <taxon>asterids</taxon>
        <taxon>lamiids</taxon>
        <taxon>Solanales</taxon>
        <taxon>Solanaceae</taxon>
        <taxon>Solanoideae</taxon>
        <taxon>Solaneae</taxon>
        <taxon>Solanum</taxon>
    </lineage>
</organism>
<name>A0AAF0TYH8_SOLVR</name>
<evidence type="ECO:0000313" key="1">
    <source>
        <dbReference type="EMBL" id="WMV37269.1"/>
    </source>
</evidence>
<dbReference type="EMBL" id="CP133618">
    <property type="protein sequence ID" value="WMV37269.1"/>
    <property type="molecule type" value="Genomic_DNA"/>
</dbReference>
<keyword evidence="2" id="KW-1185">Reference proteome</keyword>
<protein>
    <submittedName>
        <fullName evidence="1">Uncharacterized protein</fullName>
    </submittedName>
</protein>
<dbReference type="AlphaFoldDB" id="A0AAF0TYH8"/>
<dbReference type="Proteomes" id="UP001234989">
    <property type="component" value="Chromosome 7"/>
</dbReference>
<gene>
    <name evidence="1" type="ORF">MTR67_030654</name>
</gene>
<reference evidence="1" key="1">
    <citation type="submission" date="2023-08" db="EMBL/GenBank/DDBJ databases">
        <title>A de novo genome assembly of Solanum verrucosum Schlechtendal, a Mexican diploid species geographically isolated from the other diploid A-genome species in potato relatives.</title>
        <authorList>
            <person name="Hosaka K."/>
        </authorList>
    </citation>
    <scope>NUCLEOTIDE SEQUENCE</scope>
    <source>
        <tissue evidence="1">Young leaves</tissue>
    </source>
</reference>
<evidence type="ECO:0000313" key="2">
    <source>
        <dbReference type="Proteomes" id="UP001234989"/>
    </source>
</evidence>
<proteinExistence type="predicted"/>